<accession>A0A915D7V2</accession>
<sequence>MIQSVSLFKPNVSDDEEGNENDPKLKKNRKKLATNNQSKQLEYKSKHDQFCDFSSLVGFRLLHSKNKPLLRGISLAVMAVSSILICLQTRATILSTVQRSYGSVDFRFLVYTYISGGLDDESLKQFNDSASLELLTATSRTFDEYQSKRQKFDNCLLEMFVKKKDQISQESLVECRYKKASAVFAEFLEQEADYYKYTANVYMSPDELVTTDVNGVLKQPTNGNYRSISTSPKQLQMVSQATEECPGRCRSYEYTMGYASHELTLEMLEVNFNELEEKAVKEHQDTMDKLTAKVFSGLVVYMPETSVVSGTDATAAAHGTAPVPSYEIPLYFSEDFICTAHDTKHEDDINSVMKLAIFDAQMSTCAKVRKKQMCKYF</sequence>
<evidence type="ECO:0000313" key="2">
    <source>
        <dbReference type="Proteomes" id="UP000887574"/>
    </source>
</evidence>
<dbReference type="AlphaFoldDB" id="A0A915D7V2"/>
<feature type="coiled-coil region" evidence="1">
    <location>
        <begin position="258"/>
        <end position="293"/>
    </location>
</feature>
<keyword evidence="2" id="KW-1185">Reference proteome</keyword>
<evidence type="ECO:0000313" key="3">
    <source>
        <dbReference type="WBParaSite" id="jg16655"/>
    </source>
</evidence>
<proteinExistence type="predicted"/>
<reference evidence="3" key="1">
    <citation type="submission" date="2022-11" db="UniProtKB">
        <authorList>
            <consortium name="WormBaseParasite"/>
        </authorList>
    </citation>
    <scope>IDENTIFICATION</scope>
</reference>
<keyword evidence="1" id="KW-0175">Coiled coil</keyword>
<evidence type="ECO:0000256" key="1">
    <source>
        <dbReference type="SAM" id="Coils"/>
    </source>
</evidence>
<dbReference type="WBParaSite" id="jg16655">
    <property type="protein sequence ID" value="jg16655"/>
    <property type="gene ID" value="jg16655"/>
</dbReference>
<protein>
    <submittedName>
        <fullName evidence="3">Uncharacterized protein</fullName>
    </submittedName>
</protein>
<dbReference type="Proteomes" id="UP000887574">
    <property type="component" value="Unplaced"/>
</dbReference>
<organism evidence="2 3">
    <name type="scientific">Ditylenchus dipsaci</name>
    <dbReference type="NCBI Taxonomy" id="166011"/>
    <lineage>
        <taxon>Eukaryota</taxon>
        <taxon>Metazoa</taxon>
        <taxon>Ecdysozoa</taxon>
        <taxon>Nematoda</taxon>
        <taxon>Chromadorea</taxon>
        <taxon>Rhabditida</taxon>
        <taxon>Tylenchina</taxon>
        <taxon>Tylenchomorpha</taxon>
        <taxon>Sphaerularioidea</taxon>
        <taxon>Anguinidae</taxon>
        <taxon>Anguininae</taxon>
        <taxon>Ditylenchus</taxon>
    </lineage>
</organism>
<name>A0A915D7V2_9BILA</name>